<dbReference type="Pfam" id="PF01823">
    <property type="entry name" value="MACPF"/>
    <property type="match status" value="1"/>
</dbReference>
<evidence type="ECO:0000313" key="8">
    <source>
        <dbReference type="Proteomes" id="UP001159405"/>
    </source>
</evidence>
<keyword evidence="8" id="KW-1185">Reference proteome</keyword>
<protein>
    <recommendedName>
        <fullName evidence="6">MACPF domain-containing protein</fullName>
    </recommendedName>
</protein>
<evidence type="ECO:0000259" key="6">
    <source>
        <dbReference type="PROSITE" id="PS51412"/>
    </source>
</evidence>
<keyword evidence="5" id="KW-0732">Signal</keyword>
<dbReference type="InterPro" id="IPR020864">
    <property type="entry name" value="MACPF"/>
</dbReference>
<evidence type="ECO:0000256" key="4">
    <source>
        <dbReference type="ARBA" id="ARBA00023157"/>
    </source>
</evidence>
<dbReference type="PANTHER" id="PTHR45742">
    <property type="entry name" value="COMPLEMENT COMPONENT C6"/>
    <property type="match status" value="1"/>
</dbReference>
<accession>A0ABN8RNM8</accession>
<evidence type="ECO:0000313" key="7">
    <source>
        <dbReference type="EMBL" id="CAH3179385.1"/>
    </source>
</evidence>
<keyword evidence="3" id="KW-0204">Cytolysis</keyword>
<name>A0ABN8RNM8_9CNID</name>
<evidence type="ECO:0000256" key="3">
    <source>
        <dbReference type="ARBA" id="ARBA00022852"/>
    </source>
</evidence>
<dbReference type="PROSITE" id="PS51412">
    <property type="entry name" value="MACPF_2"/>
    <property type="match status" value="1"/>
</dbReference>
<feature type="signal peptide" evidence="5">
    <location>
        <begin position="1"/>
        <end position="17"/>
    </location>
</feature>
<dbReference type="PANTHER" id="PTHR45742:SF8">
    <property type="entry name" value="FLOCCULATION PROTEIN FLO11"/>
    <property type="match status" value="1"/>
</dbReference>
<dbReference type="Proteomes" id="UP001159405">
    <property type="component" value="Unassembled WGS sequence"/>
</dbReference>
<keyword evidence="4" id="KW-1015">Disulfide bond</keyword>
<comment type="caution">
    <text evidence="7">The sequence shown here is derived from an EMBL/GenBank/DDBJ whole genome shotgun (WGS) entry which is preliminary data.</text>
</comment>
<gene>
    <name evidence="7" type="ORF">PLOB_00021844</name>
</gene>
<proteinExistence type="predicted"/>
<dbReference type="EMBL" id="CALNXK010000255">
    <property type="protein sequence ID" value="CAH3179385.1"/>
    <property type="molecule type" value="Genomic_DNA"/>
</dbReference>
<keyword evidence="2" id="KW-0964">Secreted</keyword>
<evidence type="ECO:0000256" key="5">
    <source>
        <dbReference type="SAM" id="SignalP"/>
    </source>
</evidence>
<evidence type="ECO:0000256" key="2">
    <source>
        <dbReference type="ARBA" id="ARBA00022525"/>
    </source>
</evidence>
<sequence>MLLFLLFFVCFTSDAYERQLLGRGIYVPQENILGDMDNVGARVFKKDKLAACSLVKKKPIASQSFTFFKNTQSFYSSLVTTFKFGFTLSAGFTLGFTLDYVSKRISEVNRTVAGNMLEIKASTYQSTLYDDCIMNVKNFEPSFLSDFAQLPTQIDRPWWPTSWMRYEAFLKKYGSHMVSSVIYGASIKQMAFAESKSEYTERDFQVNCCLQLGGSAEAVSVDINICVGITKDEIERVRHMAMSDSLIIRGGSDETRNALIGKRTAELIKKFMTEAKTINSTMEFKFTSIWDILKGISKVTSDNYLRAVNLENFYLGYRNYGCPLQKSGDQILQVFNHSRFSTPDMPIYECSLAPDGCHSDHDCHYAIGIFCACRGRTCVEYKEIMLENGAFKTIAVPHLTDTAFELEWKGCDWNPRFPGSSCQCRKENHQRKVVWSSFQSSGCRLRDWEDRTGLDFEGLELSGDATEHEWFN</sequence>
<reference evidence="7 8" key="1">
    <citation type="submission" date="2022-05" db="EMBL/GenBank/DDBJ databases">
        <authorList>
            <consortium name="Genoscope - CEA"/>
            <person name="William W."/>
        </authorList>
    </citation>
    <scope>NUCLEOTIDE SEQUENCE [LARGE SCALE GENOMIC DNA]</scope>
</reference>
<feature type="chain" id="PRO_5047003029" description="MACPF domain-containing protein" evidence="5">
    <location>
        <begin position="18"/>
        <end position="472"/>
    </location>
</feature>
<evidence type="ECO:0000256" key="1">
    <source>
        <dbReference type="ARBA" id="ARBA00004613"/>
    </source>
</evidence>
<organism evidence="7 8">
    <name type="scientific">Porites lobata</name>
    <dbReference type="NCBI Taxonomy" id="104759"/>
    <lineage>
        <taxon>Eukaryota</taxon>
        <taxon>Metazoa</taxon>
        <taxon>Cnidaria</taxon>
        <taxon>Anthozoa</taxon>
        <taxon>Hexacorallia</taxon>
        <taxon>Scleractinia</taxon>
        <taxon>Fungiina</taxon>
        <taxon>Poritidae</taxon>
        <taxon>Porites</taxon>
    </lineage>
</organism>
<comment type="subcellular location">
    <subcellularLocation>
        <location evidence="1">Secreted</location>
    </subcellularLocation>
</comment>
<feature type="domain" description="MACPF" evidence="6">
    <location>
        <begin position="1"/>
        <end position="325"/>
    </location>
</feature>